<dbReference type="AlphaFoldDB" id="A0AAQ4D306"/>
<proteinExistence type="predicted"/>
<sequence>MSTVSELIDDWIRIVRLLSRRRAGSRPSAGLVPFASHFQSRCVVMAEDGSSKDEKIHHNSERVPGATGDQMPSSDSSSPGSRQKASRDEYIAALNQWLWQCYHWQCFTAALPYVALQAANQNRTAYESVDINRNLPRTFIANQNLVGGQRVQRPRLGHEFKLPPLWKRFAAEVLDSFILLFVKLLVTYIAVDFFDIIDLEKYDFDLLREDALNYKLALEVTSEIVVLEVIHRILVCLYETICLHKGVDSPGGRTPGKGVFGLKVVSCASVEEIGGSRIRVYPAGDIGLGWALLRSFVKNFTMAFLFPACLTIFCFQHGRAAYDVLCNCIVVEELPPQNA</sequence>
<protein>
    <recommendedName>
        <fullName evidence="6">RDD domain-containing protein</fullName>
    </recommendedName>
</protein>
<keyword evidence="2" id="KW-0812">Transmembrane</keyword>
<evidence type="ECO:0000256" key="1">
    <source>
        <dbReference type="ARBA" id="ARBA00004141"/>
    </source>
</evidence>
<gene>
    <name evidence="7" type="ORF">V5799_000458</name>
</gene>
<reference evidence="7 8" key="1">
    <citation type="journal article" date="2023" name="Arcadia Sci">
        <title>De novo assembly of a long-read Amblyomma americanum tick genome.</title>
        <authorList>
            <person name="Chou S."/>
            <person name="Poskanzer K.E."/>
            <person name="Rollins M."/>
            <person name="Thuy-Boun P.S."/>
        </authorList>
    </citation>
    <scope>NUCLEOTIDE SEQUENCE [LARGE SCALE GENOMIC DNA]</scope>
    <source>
        <strain evidence="7">F_SG_1</strain>
        <tissue evidence="7">Salivary glands</tissue>
    </source>
</reference>
<dbReference type="GO" id="GO:0016020">
    <property type="term" value="C:membrane"/>
    <property type="evidence" value="ECO:0007669"/>
    <property type="project" value="UniProtKB-SubCell"/>
</dbReference>
<evidence type="ECO:0000256" key="5">
    <source>
        <dbReference type="SAM" id="MobiDB-lite"/>
    </source>
</evidence>
<evidence type="ECO:0000256" key="2">
    <source>
        <dbReference type="ARBA" id="ARBA00022692"/>
    </source>
</evidence>
<dbReference type="InterPro" id="IPR039871">
    <property type="entry name" value="FAM8A1"/>
</dbReference>
<organism evidence="7 8">
    <name type="scientific">Amblyomma americanum</name>
    <name type="common">Lone star tick</name>
    <dbReference type="NCBI Taxonomy" id="6943"/>
    <lineage>
        <taxon>Eukaryota</taxon>
        <taxon>Metazoa</taxon>
        <taxon>Ecdysozoa</taxon>
        <taxon>Arthropoda</taxon>
        <taxon>Chelicerata</taxon>
        <taxon>Arachnida</taxon>
        <taxon>Acari</taxon>
        <taxon>Parasitiformes</taxon>
        <taxon>Ixodida</taxon>
        <taxon>Ixodoidea</taxon>
        <taxon>Ixodidae</taxon>
        <taxon>Amblyomminae</taxon>
        <taxon>Amblyomma</taxon>
    </lineage>
</organism>
<feature type="compositionally biased region" description="Low complexity" evidence="5">
    <location>
        <begin position="72"/>
        <end position="81"/>
    </location>
</feature>
<feature type="domain" description="RDD" evidence="6">
    <location>
        <begin position="163"/>
        <end position="269"/>
    </location>
</feature>
<evidence type="ECO:0000256" key="3">
    <source>
        <dbReference type="ARBA" id="ARBA00022989"/>
    </source>
</evidence>
<dbReference type="PANTHER" id="PTHR13659">
    <property type="entry name" value="AUTOSOMAL HIGHLY CONSERVED PROTEIN"/>
    <property type="match status" value="1"/>
</dbReference>
<dbReference type="PANTHER" id="PTHR13659:SF5">
    <property type="entry name" value="PROTEIN FAM8A1"/>
    <property type="match status" value="1"/>
</dbReference>
<comment type="caution">
    <text evidence="7">The sequence shown here is derived from an EMBL/GenBank/DDBJ whole genome shotgun (WGS) entry which is preliminary data.</text>
</comment>
<dbReference type="InterPro" id="IPR010432">
    <property type="entry name" value="RDD"/>
</dbReference>
<evidence type="ECO:0000256" key="4">
    <source>
        <dbReference type="ARBA" id="ARBA00023136"/>
    </source>
</evidence>
<evidence type="ECO:0000313" key="8">
    <source>
        <dbReference type="Proteomes" id="UP001321473"/>
    </source>
</evidence>
<accession>A0AAQ4D306</accession>
<dbReference type="EMBL" id="JARKHS020035864">
    <property type="protein sequence ID" value="KAK8756846.1"/>
    <property type="molecule type" value="Genomic_DNA"/>
</dbReference>
<evidence type="ECO:0000313" key="7">
    <source>
        <dbReference type="EMBL" id="KAK8756846.1"/>
    </source>
</evidence>
<keyword evidence="8" id="KW-1185">Reference proteome</keyword>
<evidence type="ECO:0000259" key="6">
    <source>
        <dbReference type="Pfam" id="PF06271"/>
    </source>
</evidence>
<dbReference type="Proteomes" id="UP001321473">
    <property type="component" value="Unassembled WGS sequence"/>
</dbReference>
<feature type="region of interest" description="Disordered" evidence="5">
    <location>
        <begin position="49"/>
        <end position="83"/>
    </location>
</feature>
<keyword evidence="3" id="KW-1133">Transmembrane helix</keyword>
<dbReference type="Pfam" id="PF06271">
    <property type="entry name" value="RDD"/>
    <property type="match status" value="1"/>
</dbReference>
<keyword evidence="4" id="KW-0472">Membrane</keyword>
<name>A0AAQ4D306_AMBAM</name>
<feature type="compositionally biased region" description="Basic and acidic residues" evidence="5">
    <location>
        <begin position="49"/>
        <end position="61"/>
    </location>
</feature>
<comment type="subcellular location">
    <subcellularLocation>
        <location evidence="1">Membrane</location>
        <topology evidence="1">Multi-pass membrane protein</topology>
    </subcellularLocation>
</comment>